<name>A0A1W9ZLD0_MYCAN</name>
<gene>
    <name evidence="3" type="ORF">BST12_18975</name>
</gene>
<feature type="domain" description="HMA" evidence="2">
    <location>
        <begin position="6"/>
        <end position="63"/>
    </location>
</feature>
<sequence>MAEQSFSVDGLRCGGCVETITNALLALPPVSAVDIDLDTDGTSTVRISTDTELTRDQVQAALSGDGNFSVVG</sequence>
<accession>A0A1W9ZLD0</accession>
<protein>
    <submittedName>
        <fullName evidence="3">Heavy metal transporter</fullName>
    </submittedName>
</protein>
<evidence type="ECO:0000313" key="4">
    <source>
        <dbReference type="Proteomes" id="UP000192284"/>
    </source>
</evidence>
<keyword evidence="4" id="KW-1185">Reference proteome</keyword>
<dbReference type="InterPro" id="IPR036163">
    <property type="entry name" value="HMA_dom_sf"/>
</dbReference>
<dbReference type="RefSeq" id="WP_083114701.1">
    <property type="nucleotide sequence ID" value="NZ_JACKTS010000040.1"/>
</dbReference>
<evidence type="ECO:0000259" key="2">
    <source>
        <dbReference type="Pfam" id="PF00403"/>
    </source>
</evidence>
<evidence type="ECO:0000256" key="1">
    <source>
        <dbReference type="ARBA" id="ARBA00022723"/>
    </source>
</evidence>
<dbReference type="OrthoDB" id="9813965at2"/>
<reference evidence="3 4" key="1">
    <citation type="submission" date="2017-02" db="EMBL/GenBank/DDBJ databases">
        <title>The new phylogeny of genus Mycobacterium.</title>
        <authorList>
            <person name="Tortoli E."/>
            <person name="Trovato A."/>
            <person name="Cirillo D.M."/>
        </authorList>
    </citation>
    <scope>NUCLEOTIDE SEQUENCE [LARGE SCALE GENOMIC DNA]</scope>
    <source>
        <strain evidence="3 4">DSM 45057</strain>
    </source>
</reference>
<dbReference type="PROSITE" id="PS01047">
    <property type="entry name" value="HMA_1"/>
    <property type="match status" value="1"/>
</dbReference>
<dbReference type="InterPro" id="IPR017969">
    <property type="entry name" value="Heavy-metal-associated_CS"/>
</dbReference>
<comment type="caution">
    <text evidence="3">The sequence shown here is derived from an EMBL/GenBank/DDBJ whole genome shotgun (WGS) entry which is preliminary data.</text>
</comment>
<dbReference type="SUPFAM" id="SSF55008">
    <property type="entry name" value="HMA, heavy metal-associated domain"/>
    <property type="match status" value="1"/>
</dbReference>
<dbReference type="GO" id="GO:0046872">
    <property type="term" value="F:metal ion binding"/>
    <property type="evidence" value="ECO:0007669"/>
    <property type="project" value="UniProtKB-KW"/>
</dbReference>
<proteinExistence type="predicted"/>
<dbReference type="EMBL" id="MVHE01000036">
    <property type="protein sequence ID" value="ORA18134.1"/>
    <property type="molecule type" value="Genomic_DNA"/>
</dbReference>
<dbReference type="Proteomes" id="UP000192284">
    <property type="component" value="Unassembled WGS sequence"/>
</dbReference>
<dbReference type="Pfam" id="PF00403">
    <property type="entry name" value="HMA"/>
    <property type="match status" value="1"/>
</dbReference>
<keyword evidence="1" id="KW-0479">Metal-binding</keyword>
<dbReference type="AlphaFoldDB" id="A0A1W9ZLD0"/>
<dbReference type="Gene3D" id="3.30.70.100">
    <property type="match status" value="1"/>
</dbReference>
<evidence type="ECO:0000313" key="3">
    <source>
        <dbReference type="EMBL" id="ORA18134.1"/>
    </source>
</evidence>
<dbReference type="InterPro" id="IPR006121">
    <property type="entry name" value="HMA_dom"/>
</dbReference>
<organism evidence="3 4">
    <name type="scientific">Mycobacterium angelicum</name>
    <dbReference type="NCBI Taxonomy" id="470074"/>
    <lineage>
        <taxon>Bacteria</taxon>
        <taxon>Bacillati</taxon>
        <taxon>Actinomycetota</taxon>
        <taxon>Actinomycetes</taxon>
        <taxon>Mycobacteriales</taxon>
        <taxon>Mycobacteriaceae</taxon>
        <taxon>Mycobacterium</taxon>
    </lineage>
</organism>
<dbReference type="CDD" id="cd00371">
    <property type="entry name" value="HMA"/>
    <property type="match status" value="1"/>
</dbReference>